<sequence length="406" mass="47359">FDFQTFLAQFKSKDCQHAHKYLKSFLDQFNQRIWTVEEQIKLLSDFHEFLFEKLTQYKPFDEMGTDEAKINNCKEGLEKLIMTKVYSSVFSPAMSFIKLTDSHKHDKLMDRKYLMNTYLYNWVELRHLDLDMRVKVESNFITLASAELSKIDNYKSPRDKIVCILNSSKIIFGLIRQQETQENADSFVPLLIYVLIHSRFKHLYSNLQYIERFRNRDFLIGETSYYVSTLQIACNFIVNITKEQLTVGDSEYEQKMIDSKIKFKELQQDTRSGEDSPSQVLTKSAEMVKQSLSNSINSFIQNITADDEHGNSIAEQQSAQQPRRRQRNTNHLEVSDQELERIKQLSVEENTALDHQRLRRKEILQQLVSMFPTLDQGLIEDVLGGSLSSDGYNVSECVNSLLALSE</sequence>
<dbReference type="PANTHER" id="PTHR23101:SF25">
    <property type="entry name" value="GTPASE-ACTIVATING PROTEIN AND VPS9 DOMAIN-CONTAINING PROTEIN 1"/>
    <property type="match status" value="1"/>
</dbReference>
<dbReference type="Gene3D" id="1.10.8.10">
    <property type="entry name" value="DNA helicase RuvA subunit, C-terminal domain"/>
    <property type="match status" value="1"/>
</dbReference>
<feature type="non-terminal residue" evidence="5">
    <location>
        <position position="1"/>
    </location>
</feature>
<dbReference type="InterPro" id="IPR037191">
    <property type="entry name" value="VPS9_dom_sf"/>
</dbReference>
<dbReference type="PROSITE" id="PS51205">
    <property type="entry name" value="VPS9"/>
    <property type="match status" value="1"/>
</dbReference>
<dbReference type="GO" id="GO:0032511">
    <property type="term" value="P:late endosome to vacuole transport via multivesicular body sorting pathway"/>
    <property type="evidence" value="ECO:0007669"/>
    <property type="project" value="EnsemblFungi"/>
</dbReference>
<proteinExistence type="predicted"/>
<dbReference type="InterPro" id="IPR003123">
    <property type="entry name" value="VPS9"/>
</dbReference>
<dbReference type="GO" id="GO:0030139">
    <property type="term" value="C:endocytic vesicle"/>
    <property type="evidence" value="ECO:0007669"/>
    <property type="project" value="TreeGrafter"/>
</dbReference>
<evidence type="ECO:0008006" key="7">
    <source>
        <dbReference type="Google" id="ProtNLM"/>
    </source>
</evidence>
<gene>
    <name evidence="5" type="ORF">PICMEDRAFT_27983</name>
</gene>
<evidence type="ECO:0000256" key="1">
    <source>
        <dbReference type="ARBA" id="ARBA00022786"/>
    </source>
</evidence>
<dbReference type="GO" id="GO:0005829">
    <property type="term" value="C:cytosol"/>
    <property type="evidence" value="ECO:0007669"/>
    <property type="project" value="EnsemblFungi"/>
</dbReference>
<evidence type="ECO:0000259" key="3">
    <source>
        <dbReference type="PROSITE" id="PS51140"/>
    </source>
</evidence>
<dbReference type="GO" id="GO:0005085">
    <property type="term" value="F:guanyl-nucleotide exchange factor activity"/>
    <property type="evidence" value="ECO:0007669"/>
    <property type="project" value="EnsemblFungi"/>
</dbReference>
<dbReference type="Gene3D" id="1.20.1050.80">
    <property type="entry name" value="VPS9 domain"/>
    <property type="match status" value="1"/>
</dbReference>
<accession>A0A1E3NNF1</accession>
<dbReference type="GO" id="GO:0036010">
    <property type="term" value="P:protein localization to endosome"/>
    <property type="evidence" value="ECO:0007669"/>
    <property type="project" value="EnsemblFungi"/>
</dbReference>
<dbReference type="EMBL" id="KV454002">
    <property type="protein sequence ID" value="ODQ47630.1"/>
    <property type="molecule type" value="Genomic_DNA"/>
</dbReference>
<dbReference type="SMART" id="SM00167">
    <property type="entry name" value="VPS9"/>
    <property type="match status" value="1"/>
</dbReference>
<evidence type="ECO:0000256" key="2">
    <source>
        <dbReference type="SAM" id="MobiDB-lite"/>
    </source>
</evidence>
<evidence type="ECO:0000313" key="6">
    <source>
        <dbReference type="Proteomes" id="UP000094455"/>
    </source>
</evidence>
<name>A0A1E3NNF1_9ASCO</name>
<dbReference type="SMART" id="SM00546">
    <property type="entry name" value="CUE"/>
    <property type="match status" value="1"/>
</dbReference>
<dbReference type="Pfam" id="PF02204">
    <property type="entry name" value="VPS9"/>
    <property type="match status" value="1"/>
</dbReference>
<dbReference type="RefSeq" id="XP_019018743.1">
    <property type="nucleotide sequence ID" value="XM_019162526.1"/>
</dbReference>
<dbReference type="GO" id="GO:0006895">
    <property type="term" value="P:Golgi to endosome transport"/>
    <property type="evidence" value="ECO:0007669"/>
    <property type="project" value="EnsemblFungi"/>
</dbReference>
<keyword evidence="1" id="KW-0833">Ubl conjugation pathway</keyword>
<dbReference type="GO" id="GO:0005769">
    <property type="term" value="C:early endosome"/>
    <property type="evidence" value="ECO:0007669"/>
    <property type="project" value="EnsemblFungi"/>
</dbReference>
<dbReference type="Pfam" id="PF18151">
    <property type="entry name" value="DUF5601"/>
    <property type="match status" value="1"/>
</dbReference>
<dbReference type="GO" id="GO:0031267">
    <property type="term" value="F:small GTPase binding"/>
    <property type="evidence" value="ECO:0007669"/>
    <property type="project" value="TreeGrafter"/>
</dbReference>
<feature type="domain" description="VPS9" evidence="4">
    <location>
        <begin position="107"/>
        <end position="246"/>
    </location>
</feature>
<dbReference type="InterPro" id="IPR003892">
    <property type="entry name" value="CUE"/>
</dbReference>
<dbReference type="OrthoDB" id="300289at2759"/>
<feature type="region of interest" description="Disordered" evidence="2">
    <location>
        <begin position="313"/>
        <end position="333"/>
    </location>
</feature>
<feature type="domain" description="CUE" evidence="3">
    <location>
        <begin position="359"/>
        <end position="406"/>
    </location>
</feature>
<dbReference type="PANTHER" id="PTHR23101">
    <property type="entry name" value="RAB GDP/GTP EXCHANGE FACTOR"/>
    <property type="match status" value="1"/>
</dbReference>
<dbReference type="InterPro" id="IPR009060">
    <property type="entry name" value="UBA-like_sf"/>
</dbReference>
<dbReference type="SUPFAM" id="SSF46934">
    <property type="entry name" value="UBA-like"/>
    <property type="match status" value="1"/>
</dbReference>
<keyword evidence="6" id="KW-1185">Reference proteome</keyword>
<dbReference type="InterPro" id="IPR041545">
    <property type="entry name" value="DUF5601"/>
</dbReference>
<dbReference type="GO" id="GO:0043130">
    <property type="term" value="F:ubiquitin binding"/>
    <property type="evidence" value="ECO:0007669"/>
    <property type="project" value="EnsemblFungi"/>
</dbReference>
<dbReference type="Gene3D" id="1.10.246.120">
    <property type="match status" value="1"/>
</dbReference>
<organism evidence="5 6">
    <name type="scientific">Pichia membranifaciens NRRL Y-2026</name>
    <dbReference type="NCBI Taxonomy" id="763406"/>
    <lineage>
        <taxon>Eukaryota</taxon>
        <taxon>Fungi</taxon>
        <taxon>Dikarya</taxon>
        <taxon>Ascomycota</taxon>
        <taxon>Saccharomycotina</taxon>
        <taxon>Pichiomycetes</taxon>
        <taxon>Pichiales</taxon>
        <taxon>Pichiaceae</taxon>
        <taxon>Pichia</taxon>
    </lineage>
</organism>
<dbReference type="Proteomes" id="UP000094455">
    <property type="component" value="Unassembled WGS sequence"/>
</dbReference>
<evidence type="ECO:0000313" key="5">
    <source>
        <dbReference type="EMBL" id="ODQ47630.1"/>
    </source>
</evidence>
<reference evidence="5 6" key="1">
    <citation type="journal article" date="2016" name="Proc. Natl. Acad. Sci. U.S.A.">
        <title>Comparative genomics of biotechnologically important yeasts.</title>
        <authorList>
            <person name="Riley R."/>
            <person name="Haridas S."/>
            <person name="Wolfe K.H."/>
            <person name="Lopes M.R."/>
            <person name="Hittinger C.T."/>
            <person name="Goeker M."/>
            <person name="Salamov A.A."/>
            <person name="Wisecaver J.H."/>
            <person name="Long T.M."/>
            <person name="Calvey C.H."/>
            <person name="Aerts A.L."/>
            <person name="Barry K.W."/>
            <person name="Choi C."/>
            <person name="Clum A."/>
            <person name="Coughlan A.Y."/>
            <person name="Deshpande S."/>
            <person name="Douglass A.P."/>
            <person name="Hanson S.J."/>
            <person name="Klenk H.-P."/>
            <person name="LaButti K.M."/>
            <person name="Lapidus A."/>
            <person name="Lindquist E.A."/>
            <person name="Lipzen A.M."/>
            <person name="Meier-Kolthoff J.P."/>
            <person name="Ohm R.A."/>
            <person name="Otillar R.P."/>
            <person name="Pangilinan J.L."/>
            <person name="Peng Y."/>
            <person name="Rokas A."/>
            <person name="Rosa C.A."/>
            <person name="Scheuner C."/>
            <person name="Sibirny A.A."/>
            <person name="Slot J.C."/>
            <person name="Stielow J.B."/>
            <person name="Sun H."/>
            <person name="Kurtzman C.P."/>
            <person name="Blackwell M."/>
            <person name="Grigoriev I.V."/>
            <person name="Jeffries T.W."/>
        </authorList>
    </citation>
    <scope>NUCLEOTIDE SEQUENCE [LARGE SCALE GENOMIC DNA]</scope>
    <source>
        <strain evidence="5 6">NRRL Y-2026</strain>
    </source>
</reference>
<dbReference type="STRING" id="763406.A0A1E3NNF1"/>
<dbReference type="PROSITE" id="PS51140">
    <property type="entry name" value="CUE"/>
    <property type="match status" value="1"/>
</dbReference>
<dbReference type="GO" id="GO:0000011">
    <property type="term" value="P:vacuole inheritance"/>
    <property type="evidence" value="ECO:0007669"/>
    <property type="project" value="EnsemblFungi"/>
</dbReference>
<protein>
    <recommendedName>
        <fullName evidence="7">VPS9 domain-containing protein</fullName>
    </recommendedName>
</protein>
<dbReference type="AlphaFoldDB" id="A0A1E3NNF1"/>
<dbReference type="InterPro" id="IPR045046">
    <property type="entry name" value="Vps9-like"/>
</dbReference>
<evidence type="ECO:0000259" key="4">
    <source>
        <dbReference type="PROSITE" id="PS51205"/>
    </source>
</evidence>
<dbReference type="GeneID" id="30179213"/>
<dbReference type="SUPFAM" id="SSF109993">
    <property type="entry name" value="VPS9 domain"/>
    <property type="match status" value="1"/>
</dbReference>
<dbReference type="GO" id="GO:0006623">
    <property type="term" value="P:protein targeting to vacuole"/>
    <property type="evidence" value="ECO:0007669"/>
    <property type="project" value="EnsemblFungi"/>
</dbReference>
<feature type="non-terminal residue" evidence="5">
    <location>
        <position position="406"/>
    </location>
</feature>